<feature type="non-terminal residue" evidence="3">
    <location>
        <position position="1"/>
    </location>
</feature>
<dbReference type="PANTHER" id="PTHR35982:SF1">
    <property type="entry name" value="SPIROCYCLASE, AVEC FAMILY"/>
    <property type="match status" value="1"/>
</dbReference>
<dbReference type="Pfam" id="PF25085">
    <property type="entry name" value="DUF7802"/>
    <property type="match status" value="1"/>
</dbReference>
<dbReference type="AlphaFoldDB" id="A0AA88HCU7"/>
<dbReference type="Proteomes" id="UP001187531">
    <property type="component" value="Unassembled WGS sequence"/>
</dbReference>
<keyword evidence="1" id="KW-0472">Membrane</keyword>
<keyword evidence="1" id="KW-1133">Transmembrane helix</keyword>
<feature type="transmembrane region" description="Helical" evidence="1">
    <location>
        <begin position="408"/>
        <end position="431"/>
    </location>
</feature>
<dbReference type="InterPro" id="IPR056704">
    <property type="entry name" value="DUF7802"/>
</dbReference>
<accession>A0AA88HCU7</accession>
<feature type="transmembrane region" description="Helical" evidence="1">
    <location>
        <begin position="233"/>
        <end position="254"/>
    </location>
</feature>
<sequence>SVQRSKMIGLGTKNLSEIVPGFGEEIKDLKFKNWLDWFIYFRSPKECWDAQPTYLASELTFLIIGVLTFVHSQRVGGRWKWLWLATIIHGIVVECAAYWLPDIDNFWHSLTMVTLLGRRLPIHIMFLYPTFIYNASCAVARLKLPNWAEPFAVGLTVVLIDIPYDIMCVNFLHWTWHDTDPNIADRFYWVPWNSFYFHATFAASFTFFFHFWKRVIIGQKPSDSKWRAGTAKQELICATLTGLCGMPGGVLQFIPLYHPLHDIFKIHSENCFFMLAATFLFIAWSADRQQKDPSARLKVVSVRSFLRRINENVISLMLHYSCYLGIVIFGKPENEVSTGPHEKLGPCNEIVPVQTVFGMTLEKRKYLCSRDYDEKYFDFHCLPDGKIPEDGSEWYTICGVPLPNRAEYIAIIGTICWVAFLVFGNMFFLSGQEEGYYNSKKDVSELKKRK</sequence>
<feature type="transmembrane region" description="Helical" evidence="1">
    <location>
        <begin position="266"/>
        <end position="286"/>
    </location>
</feature>
<evidence type="ECO:0000313" key="4">
    <source>
        <dbReference type="Proteomes" id="UP001187531"/>
    </source>
</evidence>
<evidence type="ECO:0000313" key="3">
    <source>
        <dbReference type="EMBL" id="KAK2704694.1"/>
    </source>
</evidence>
<evidence type="ECO:0000256" key="1">
    <source>
        <dbReference type="SAM" id="Phobius"/>
    </source>
</evidence>
<evidence type="ECO:0000259" key="2">
    <source>
        <dbReference type="Pfam" id="PF25085"/>
    </source>
</evidence>
<feature type="transmembrane region" description="Helical" evidence="1">
    <location>
        <begin position="120"/>
        <end position="139"/>
    </location>
</feature>
<feature type="transmembrane region" description="Helical" evidence="1">
    <location>
        <begin position="313"/>
        <end position="330"/>
    </location>
</feature>
<feature type="transmembrane region" description="Helical" evidence="1">
    <location>
        <begin position="195"/>
        <end position="212"/>
    </location>
</feature>
<proteinExistence type="predicted"/>
<dbReference type="PANTHER" id="PTHR35982">
    <property type="entry name" value="AGAP005361-PA"/>
    <property type="match status" value="1"/>
</dbReference>
<keyword evidence="1" id="KW-0812">Transmembrane</keyword>
<organism evidence="3 4">
    <name type="scientific">Artemia franciscana</name>
    <name type="common">Brine shrimp</name>
    <name type="synonym">Artemia sanfranciscana</name>
    <dbReference type="NCBI Taxonomy" id="6661"/>
    <lineage>
        <taxon>Eukaryota</taxon>
        <taxon>Metazoa</taxon>
        <taxon>Ecdysozoa</taxon>
        <taxon>Arthropoda</taxon>
        <taxon>Crustacea</taxon>
        <taxon>Branchiopoda</taxon>
        <taxon>Anostraca</taxon>
        <taxon>Artemiidae</taxon>
        <taxon>Artemia</taxon>
    </lineage>
</organism>
<dbReference type="EMBL" id="JAVRJZ010000021">
    <property type="protein sequence ID" value="KAK2704694.1"/>
    <property type="molecule type" value="Genomic_DNA"/>
</dbReference>
<feature type="transmembrane region" description="Helical" evidence="1">
    <location>
        <begin position="82"/>
        <end position="100"/>
    </location>
</feature>
<reference evidence="3" key="1">
    <citation type="submission" date="2023-07" db="EMBL/GenBank/DDBJ databases">
        <title>Chromosome-level genome assembly of Artemia franciscana.</title>
        <authorList>
            <person name="Jo E."/>
        </authorList>
    </citation>
    <scope>NUCLEOTIDE SEQUENCE</scope>
    <source>
        <tissue evidence="3">Whole body</tissue>
    </source>
</reference>
<protein>
    <recommendedName>
        <fullName evidence="2">DUF7802 domain-containing protein</fullName>
    </recommendedName>
</protein>
<name>A0AA88HCU7_ARTSF</name>
<gene>
    <name evidence="3" type="ORF">QYM36_016916</name>
</gene>
<keyword evidence="4" id="KW-1185">Reference proteome</keyword>
<feature type="domain" description="DUF7802" evidence="2">
    <location>
        <begin position="30"/>
        <end position="423"/>
    </location>
</feature>
<comment type="caution">
    <text evidence="3">The sequence shown here is derived from an EMBL/GenBank/DDBJ whole genome shotgun (WGS) entry which is preliminary data.</text>
</comment>
<feature type="transmembrane region" description="Helical" evidence="1">
    <location>
        <begin position="151"/>
        <end position="175"/>
    </location>
</feature>